<dbReference type="PANTHER" id="PTHR11228">
    <property type="entry name" value="RADICAL SAM DOMAIN PROTEIN"/>
    <property type="match status" value="1"/>
</dbReference>
<evidence type="ECO:0000256" key="5">
    <source>
        <dbReference type="ARBA" id="ARBA00023004"/>
    </source>
</evidence>
<proteinExistence type="predicted"/>
<dbReference type="GO" id="GO:0051539">
    <property type="term" value="F:4 iron, 4 sulfur cluster binding"/>
    <property type="evidence" value="ECO:0007669"/>
    <property type="project" value="UniProtKB-KW"/>
</dbReference>
<dbReference type="Pfam" id="PF04055">
    <property type="entry name" value="Radical_SAM"/>
    <property type="match status" value="1"/>
</dbReference>
<dbReference type="PIRSF" id="PIRSF037420">
    <property type="entry name" value="PQQ_syn_pqqE"/>
    <property type="match status" value="1"/>
</dbReference>
<comment type="cofactor">
    <cofactor evidence="1">
        <name>[4Fe-4S] cluster</name>
        <dbReference type="ChEBI" id="CHEBI:49883"/>
    </cofactor>
</comment>
<dbReference type="GO" id="GO:0016740">
    <property type="term" value="F:transferase activity"/>
    <property type="evidence" value="ECO:0007669"/>
    <property type="project" value="UniProtKB-KW"/>
</dbReference>
<dbReference type="InterPro" id="IPR007197">
    <property type="entry name" value="rSAM"/>
</dbReference>
<evidence type="ECO:0000256" key="1">
    <source>
        <dbReference type="ARBA" id="ARBA00001966"/>
    </source>
</evidence>
<dbReference type="NCBIfam" id="TIGR04085">
    <property type="entry name" value="rSAM_more_4Fe4S"/>
    <property type="match status" value="1"/>
</dbReference>
<dbReference type="SFLD" id="SFLDG01386">
    <property type="entry name" value="main_SPASM_domain-containing"/>
    <property type="match status" value="1"/>
</dbReference>
<reference evidence="8" key="1">
    <citation type="submission" date="2019-08" db="EMBL/GenBank/DDBJ databases">
        <authorList>
            <person name="Kucharzyk K."/>
            <person name="Murdoch R.W."/>
            <person name="Higgins S."/>
            <person name="Loffler F."/>
        </authorList>
    </citation>
    <scope>NUCLEOTIDE SEQUENCE</scope>
</reference>
<name>A0A644YEM8_9ZZZZ</name>
<dbReference type="InterPro" id="IPR058240">
    <property type="entry name" value="rSAM_sf"/>
</dbReference>
<evidence type="ECO:0000256" key="6">
    <source>
        <dbReference type="ARBA" id="ARBA00023014"/>
    </source>
</evidence>
<dbReference type="InterPro" id="IPR026404">
    <property type="entry name" value="rSAM_w_lipo"/>
</dbReference>
<dbReference type="CDD" id="cd01335">
    <property type="entry name" value="Radical_SAM"/>
    <property type="match status" value="1"/>
</dbReference>
<dbReference type="SUPFAM" id="SSF102114">
    <property type="entry name" value="Radical SAM enzymes"/>
    <property type="match status" value="1"/>
</dbReference>
<dbReference type="NCBIfam" id="TIGR04133">
    <property type="entry name" value="rSAM_w_lipo"/>
    <property type="match status" value="1"/>
</dbReference>
<comment type="caution">
    <text evidence="8">The sequence shown here is derived from an EMBL/GenBank/DDBJ whole genome shotgun (WGS) entry which is preliminary data.</text>
</comment>
<keyword evidence="6" id="KW-0411">Iron-sulfur</keyword>
<accession>A0A644YEM8</accession>
<keyword evidence="3" id="KW-0949">S-adenosyl-L-methionine</keyword>
<dbReference type="AlphaFoldDB" id="A0A644YEM8"/>
<protein>
    <submittedName>
        <fullName evidence="8">Putative mycofactocin radical SAM maturase MftC</fullName>
        <ecNumber evidence="8">2.-.-.-</ecNumber>
    </submittedName>
</protein>
<evidence type="ECO:0000256" key="4">
    <source>
        <dbReference type="ARBA" id="ARBA00022723"/>
    </source>
</evidence>
<evidence type="ECO:0000256" key="3">
    <source>
        <dbReference type="ARBA" id="ARBA00022691"/>
    </source>
</evidence>
<keyword evidence="2" id="KW-0004">4Fe-4S</keyword>
<organism evidence="8">
    <name type="scientific">bioreactor metagenome</name>
    <dbReference type="NCBI Taxonomy" id="1076179"/>
    <lineage>
        <taxon>unclassified sequences</taxon>
        <taxon>metagenomes</taxon>
        <taxon>ecological metagenomes</taxon>
    </lineage>
</organism>
<dbReference type="GO" id="GO:0046872">
    <property type="term" value="F:metal ion binding"/>
    <property type="evidence" value="ECO:0007669"/>
    <property type="project" value="UniProtKB-KW"/>
</dbReference>
<dbReference type="Pfam" id="PF13186">
    <property type="entry name" value="SPASM"/>
    <property type="match status" value="1"/>
</dbReference>
<feature type="domain" description="Radical SAM core" evidence="7">
    <location>
        <begin position="16"/>
        <end position="234"/>
    </location>
</feature>
<evidence type="ECO:0000256" key="2">
    <source>
        <dbReference type="ARBA" id="ARBA00022485"/>
    </source>
</evidence>
<keyword evidence="5" id="KW-0408">Iron</keyword>
<dbReference type="PANTHER" id="PTHR11228:SF7">
    <property type="entry name" value="PQQA PEPTIDE CYCLASE"/>
    <property type="match status" value="1"/>
</dbReference>
<dbReference type="PROSITE" id="PS51918">
    <property type="entry name" value="RADICAL_SAM"/>
    <property type="match status" value="1"/>
</dbReference>
<dbReference type="EC" id="2.-.-.-" evidence="8"/>
<evidence type="ECO:0000313" key="8">
    <source>
        <dbReference type="EMBL" id="MPM26769.1"/>
    </source>
</evidence>
<dbReference type="InterPro" id="IPR023885">
    <property type="entry name" value="4Fe4S-binding_SPASM_dom"/>
</dbReference>
<keyword evidence="4" id="KW-0479">Metal-binding</keyword>
<evidence type="ECO:0000259" key="7">
    <source>
        <dbReference type="PROSITE" id="PS51918"/>
    </source>
</evidence>
<dbReference type="SFLD" id="SFLDS00029">
    <property type="entry name" value="Radical_SAM"/>
    <property type="match status" value="1"/>
</dbReference>
<dbReference type="SFLD" id="SFLDG01067">
    <property type="entry name" value="SPASM/twitch_domain_containing"/>
    <property type="match status" value="1"/>
</dbReference>
<sequence length="353" mass="40145">MVFNIHSRYVRVQAKLHDLSYFFWECTSRCNIACLHCGSDCQIVENAPDMPAEDFLKVCRQVATRYNPNKVMIVVSGGEPLVRKDLEEVGTELKKMGFPWGMVSNGFAMTPERFRSLREAGLRSATISLDGLKANHDWLRGREGSFERAVNAIKLLAAEPGMVYDVVTCVNQRNFGELEQIKEFLISLGVTRWRLFMIDPIGRAAQNPELMLDDQKFRAVFDFILRTRAEGRIKAATGCDGFLGDYEGLVRDGVFFCRAGIHVGSVLANGDISACPNINRGFVQGNIYKDDFLDVWDNRYKEFRDRKPFKTGICKDCDLWKWCRGDGMHLHEPGNPNPLECNYRKLYPDAVSN</sequence>
<dbReference type="Gene3D" id="3.20.20.70">
    <property type="entry name" value="Aldolase class I"/>
    <property type="match status" value="1"/>
</dbReference>
<keyword evidence="8" id="KW-0808">Transferase</keyword>
<dbReference type="InterPro" id="IPR050377">
    <property type="entry name" value="Radical_SAM_PqqE_MftC-like"/>
</dbReference>
<dbReference type="InterPro" id="IPR013785">
    <property type="entry name" value="Aldolase_TIM"/>
</dbReference>
<dbReference type="EMBL" id="VSSQ01004822">
    <property type="protein sequence ID" value="MPM26769.1"/>
    <property type="molecule type" value="Genomic_DNA"/>
</dbReference>
<dbReference type="InterPro" id="IPR017200">
    <property type="entry name" value="PqqE-like"/>
</dbReference>
<gene>
    <name evidence="8" type="primary">mftC_13</name>
    <name evidence="8" type="ORF">SDC9_73274</name>
</gene>